<dbReference type="SMART" id="SM00028">
    <property type="entry name" value="TPR"/>
    <property type="match status" value="3"/>
</dbReference>
<keyword evidence="5" id="KW-1185">Reference proteome</keyword>
<protein>
    <recommendedName>
        <fullName evidence="6">TPR-like protein</fullName>
    </recommendedName>
</protein>
<proteinExistence type="predicted"/>
<dbReference type="Proteomes" id="UP000813824">
    <property type="component" value="Unassembled WGS sequence"/>
</dbReference>
<dbReference type="EMBL" id="JAEVFJ010000042">
    <property type="protein sequence ID" value="KAH8086614.1"/>
    <property type="molecule type" value="Genomic_DNA"/>
</dbReference>
<dbReference type="GO" id="GO:0072380">
    <property type="term" value="C:TRC complex"/>
    <property type="evidence" value="ECO:0007669"/>
    <property type="project" value="TreeGrafter"/>
</dbReference>
<dbReference type="OrthoDB" id="2423701at2759"/>
<feature type="coiled-coil region" evidence="3">
    <location>
        <begin position="112"/>
        <end position="139"/>
    </location>
</feature>
<keyword evidence="2" id="KW-0802">TPR repeat</keyword>
<dbReference type="Gene3D" id="1.25.40.10">
    <property type="entry name" value="Tetratricopeptide repeat domain"/>
    <property type="match status" value="1"/>
</dbReference>
<reference evidence="4" key="1">
    <citation type="journal article" date="2021" name="New Phytol.">
        <title>Evolutionary innovations through gain and loss of genes in the ectomycorrhizal Boletales.</title>
        <authorList>
            <person name="Wu G."/>
            <person name="Miyauchi S."/>
            <person name="Morin E."/>
            <person name="Kuo A."/>
            <person name="Drula E."/>
            <person name="Varga T."/>
            <person name="Kohler A."/>
            <person name="Feng B."/>
            <person name="Cao Y."/>
            <person name="Lipzen A."/>
            <person name="Daum C."/>
            <person name="Hundley H."/>
            <person name="Pangilinan J."/>
            <person name="Johnson J."/>
            <person name="Barry K."/>
            <person name="LaButti K."/>
            <person name="Ng V."/>
            <person name="Ahrendt S."/>
            <person name="Min B."/>
            <person name="Choi I.G."/>
            <person name="Park H."/>
            <person name="Plett J.M."/>
            <person name="Magnuson J."/>
            <person name="Spatafora J.W."/>
            <person name="Nagy L.G."/>
            <person name="Henrissat B."/>
            <person name="Grigoriev I.V."/>
            <person name="Yang Z.L."/>
            <person name="Xu J."/>
            <person name="Martin F.M."/>
        </authorList>
    </citation>
    <scope>NUCLEOTIDE SEQUENCE</scope>
    <source>
        <strain evidence="4">KKN 215</strain>
    </source>
</reference>
<evidence type="ECO:0000313" key="5">
    <source>
        <dbReference type="Proteomes" id="UP000813824"/>
    </source>
</evidence>
<gene>
    <name evidence="4" type="ORF">BXZ70DRAFT_1011706</name>
</gene>
<dbReference type="GO" id="GO:0006620">
    <property type="term" value="P:post-translational protein targeting to endoplasmic reticulum membrane"/>
    <property type="evidence" value="ECO:0007669"/>
    <property type="project" value="TreeGrafter"/>
</dbReference>
<sequence>MAEPQALAAQLKAEGNALFLKKDYKLAHARYTQAIKEDGNNAILYANRAACCLGLQKFLDAATDAKKATEIDATYAKGWARLAVAQGNLGSIQRSIDAWKKAIAALSDNAGSIAEQKQLKEYQAELKAAEERLQHAECRVIPTIPISSARGHTPWQRGLAMEKEIVAKYNQDPSGRYRSSAMVIVQAYVEWKSGLDKMNSLKRIGGRSHSGQMMMGSTGGIEGFSNAILRDDRVFHLSQNDWVARYNDQVTLEALQTGAWTEGGPELIKTEAIKRQRTQGWNSVRRAITTTIRSYIMRGFMEATVKNNHSAGVEFIGRALEILRWGCETWKDVAQDDKGAIFQESFVRGVHALYIEIYMKACIDSNDTDHFSLETLLNEAEELLDHCDKHVMSPMTALDHGFALSFGSYPKGKGYSMIGFYHARTAAKLFTQPQYDAEAILQHYKDAAEAYLTAARYHPEDDELYIWFLACAIQNFFLAGTPIRTILPLMAKLRLAMPDVLKIWEFSSLMQGGRAAFTSTLEVEEDILAGLKTGQFTLDSEVVPEPMKRLVPVRK</sequence>
<dbReference type="SUPFAM" id="SSF48452">
    <property type="entry name" value="TPR-like"/>
    <property type="match status" value="1"/>
</dbReference>
<dbReference type="AlphaFoldDB" id="A0A8K0UFT3"/>
<evidence type="ECO:0008006" key="6">
    <source>
        <dbReference type="Google" id="ProtNLM"/>
    </source>
</evidence>
<evidence type="ECO:0000256" key="3">
    <source>
        <dbReference type="SAM" id="Coils"/>
    </source>
</evidence>
<evidence type="ECO:0000313" key="4">
    <source>
        <dbReference type="EMBL" id="KAH8086614.1"/>
    </source>
</evidence>
<dbReference type="InterPro" id="IPR011990">
    <property type="entry name" value="TPR-like_helical_dom_sf"/>
</dbReference>
<dbReference type="GO" id="GO:0060090">
    <property type="term" value="F:molecular adaptor activity"/>
    <property type="evidence" value="ECO:0007669"/>
    <property type="project" value="TreeGrafter"/>
</dbReference>
<dbReference type="GO" id="GO:0016020">
    <property type="term" value="C:membrane"/>
    <property type="evidence" value="ECO:0007669"/>
    <property type="project" value="TreeGrafter"/>
</dbReference>
<organism evidence="4 5">
    <name type="scientific">Cristinia sonorae</name>
    <dbReference type="NCBI Taxonomy" id="1940300"/>
    <lineage>
        <taxon>Eukaryota</taxon>
        <taxon>Fungi</taxon>
        <taxon>Dikarya</taxon>
        <taxon>Basidiomycota</taxon>
        <taxon>Agaricomycotina</taxon>
        <taxon>Agaricomycetes</taxon>
        <taxon>Agaricomycetidae</taxon>
        <taxon>Agaricales</taxon>
        <taxon>Pleurotineae</taxon>
        <taxon>Stephanosporaceae</taxon>
        <taxon>Cristinia</taxon>
    </lineage>
</organism>
<evidence type="ECO:0000256" key="2">
    <source>
        <dbReference type="ARBA" id="ARBA00022803"/>
    </source>
</evidence>
<dbReference type="PANTHER" id="PTHR45831:SF2">
    <property type="entry name" value="LD24721P"/>
    <property type="match status" value="1"/>
</dbReference>
<keyword evidence="3" id="KW-0175">Coiled coil</keyword>
<name>A0A8K0UFT3_9AGAR</name>
<accession>A0A8K0UFT3</accession>
<dbReference type="PANTHER" id="PTHR45831">
    <property type="entry name" value="LD24721P"/>
    <property type="match status" value="1"/>
</dbReference>
<keyword evidence="1" id="KW-0677">Repeat</keyword>
<dbReference type="InterPro" id="IPR019734">
    <property type="entry name" value="TPR_rpt"/>
</dbReference>
<evidence type="ECO:0000256" key="1">
    <source>
        <dbReference type="ARBA" id="ARBA00022737"/>
    </source>
</evidence>
<dbReference type="InterPro" id="IPR047150">
    <property type="entry name" value="SGT"/>
</dbReference>
<comment type="caution">
    <text evidence="4">The sequence shown here is derived from an EMBL/GenBank/DDBJ whole genome shotgun (WGS) entry which is preliminary data.</text>
</comment>